<dbReference type="EMBL" id="HBKQ01008605">
    <property type="protein sequence ID" value="CAE2214270.1"/>
    <property type="molecule type" value="Transcribed_RNA"/>
</dbReference>
<proteinExistence type="predicted"/>
<dbReference type="AlphaFoldDB" id="A0A7S4HZN0"/>
<name>A0A7S4HZN0_9STRA</name>
<evidence type="ECO:0000313" key="2">
    <source>
        <dbReference type="EMBL" id="CAE2214270.1"/>
    </source>
</evidence>
<reference evidence="2" key="1">
    <citation type="submission" date="2021-01" db="EMBL/GenBank/DDBJ databases">
        <authorList>
            <person name="Corre E."/>
            <person name="Pelletier E."/>
            <person name="Niang G."/>
            <person name="Scheremetjew M."/>
            <person name="Finn R."/>
            <person name="Kale V."/>
            <person name="Holt S."/>
            <person name="Cochrane G."/>
            <person name="Meng A."/>
            <person name="Brown T."/>
            <person name="Cohen L."/>
        </authorList>
    </citation>
    <scope>NUCLEOTIDE SEQUENCE</scope>
    <source>
        <strain evidence="2">Isolate 1302-5</strain>
    </source>
</reference>
<sequence length="223" mass="23792">MSVWKYFAFAALFLAHGSAESSPTKDLDVEEYLNKDDDKRGRLMKDHNPIPAAGDLDEDPIVAESVEGENPARVVKNKGPITRKIVASCSPSEGVDFSLIAWKFAGRDGTVHGVMEELGSGGGDLKVGIDCLDERGDLAIVGGIITKIDGSESTRSYVLLDSDGNKVSAALTGLGEETSCATLDLGQFGDMYKGRVKVCNKRSGSEEWLKCTEGLSDIVKSDA</sequence>
<keyword evidence="1" id="KW-0732">Signal</keyword>
<feature type="signal peptide" evidence="1">
    <location>
        <begin position="1"/>
        <end position="19"/>
    </location>
</feature>
<gene>
    <name evidence="2" type="ORF">OAUR00152_LOCUS5806</name>
</gene>
<protein>
    <submittedName>
        <fullName evidence="2">Uncharacterized protein</fullName>
    </submittedName>
</protein>
<feature type="chain" id="PRO_5031262393" evidence="1">
    <location>
        <begin position="20"/>
        <end position="223"/>
    </location>
</feature>
<organism evidence="2">
    <name type="scientific">Odontella aurita</name>
    <dbReference type="NCBI Taxonomy" id="265563"/>
    <lineage>
        <taxon>Eukaryota</taxon>
        <taxon>Sar</taxon>
        <taxon>Stramenopiles</taxon>
        <taxon>Ochrophyta</taxon>
        <taxon>Bacillariophyta</taxon>
        <taxon>Mediophyceae</taxon>
        <taxon>Biddulphiophycidae</taxon>
        <taxon>Eupodiscales</taxon>
        <taxon>Odontellaceae</taxon>
        <taxon>Odontella</taxon>
    </lineage>
</organism>
<evidence type="ECO:0000256" key="1">
    <source>
        <dbReference type="SAM" id="SignalP"/>
    </source>
</evidence>
<accession>A0A7S4HZN0</accession>